<name>A0A7I7LL10_9MYCO</name>
<dbReference type="KEGG" id="msho:MSHO_58490"/>
<dbReference type="Pfam" id="PF13304">
    <property type="entry name" value="AAA_21"/>
    <property type="match status" value="1"/>
</dbReference>
<evidence type="ECO:0000313" key="2">
    <source>
        <dbReference type="EMBL" id="BBX60504.1"/>
    </source>
</evidence>
<dbReference type="Proteomes" id="UP000467164">
    <property type="component" value="Chromosome"/>
</dbReference>
<dbReference type="AlphaFoldDB" id="A0A7I7LL10"/>
<sequence>MLNVSCEDVVHVAAQEIFDELSSGHKIALLIVTQLGETVEETTLVLIDEVESHLLHPPLLSAFINALSELLEDRNGVAIIATHSPVIAQEVSSNCA</sequence>
<dbReference type="InterPro" id="IPR027417">
    <property type="entry name" value="P-loop_NTPase"/>
</dbReference>
<dbReference type="PANTHER" id="PTHR43581">
    <property type="entry name" value="ATP/GTP PHOSPHATASE"/>
    <property type="match status" value="1"/>
</dbReference>
<dbReference type="RefSeq" id="WP_231608718.1">
    <property type="nucleotide sequence ID" value="NZ_AP022572.1"/>
</dbReference>
<evidence type="ECO:0000259" key="1">
    <source>
        <dbReference type="Pfam" id="PF13304"/>
    </source>
</evidence>
<feature type="domain" description="ATPase AAA-type core" evidence="1">
    <location>
        <begin position="18"/>
        <end position="87"/>
    </location>
</feature>
<dbReference type="EMBL" id="AP022572">
    <property type="protein sequence ID" value="BBX60504.1"/>
    <property type="molecule type" value="Genomic_DNA"/>
</dbReference>
<dbReference type="GO" id="GO:0016887">
    <property type="term" value="F:ATP hydrolysis activity"/>
    <property type="evidence" value="ECO:0007669"/>
    <property type="project" value="InterPro"/>
</dbReference>
<organism evidence="2 3">
    <name type="scientific">Mycobacterium shottsii</name>
    <dbReference type="NCBI Taxonomy" id="133549"/>
    <lineage>
        <taxon>Bacteria</taxon>
        <taxon>Bacillati</taxon>
        <taxon>Actinomycetota</taxon>
        <taxon>Actinomycetes</taxon>
        <taxon>Mycobacteriales</taxon>
        <taxon>Mycobacteriaceae</taxon>
        <taxon>Mycobacterium</taxon>
        <taxon>Mycobacterium ulcerans group</taxon>
    </lineage>
</organism>
<dbReference type="PANTHER" id="PTHR43581:SF2">
    <property type="entry name" value="EXCINUCLEASE ATPASE SUBUNIT"/>
    <property type="match status" value="1"/>
</dbReference>
<protein>
    <recommendedName>
        <fullName evidence="1">ATPase AAA-type core domain-containing protein</fullName>
    </recommendedName>
</protein>
<gene>
    <name evidence="2" type="ORF">MSHO_58490</name>
</gene>
<keyword evidence="3" id="KW-1185">Reference proteome</keyword>
<evidence type="ECO:0000313" key="3">
    <source>
        <dbReference type="Proteomes" id="UP000467164"/>
    </source>
</evidence>
<proteinExistence type="predicted"/>
<reference evidence="2 3" key="1">
    <citation type="journal article" date="2019" name="Emerg. Microbes Infect.">
        <title>Comprehensive subspecies identification of 175 nontuberculous mycobacteria species based on 7547 genomic profiles.</title>
        <authorList>
            <person name="Matsumoto Y."/>
            <person name="Kinjo T."/>
            <person name="Motooka D."/>
            <person name="Nabeya D."/>
            <person name="Jung N."/>
            <person name="Uechi K."/>
            <person name="Horii T."/>
            <person name="Iida T."/>
            <person name="Fujita J."/>
            <person name="Nakamura S."/>
        </authorList>
    </citation>
    <scope>NUCLEOTIDE SEQUENCE [LARGE SCALE GENOMIC DNA]</scope>
    <source>
        <strain evidence="2 3">JCM 12657</strain>
    </source>
</reference>
<dbReference type="InterPro" id="IPR051396">
    <property type="entry name" value="Bact_Antivir_Def_Nuclease"/>
</dbReference>
<dbReference type="InterPro" id="IPR003959">
    <property type="entry name" value="ATPase_AAA_core"/>
</dbReference>
<accession>A0A7I7LL10</accession>
<dbReference type="Gene3D" id="3.40.50.300">
    <property type="entry name" value="P-loop containing nucleotide triphosphate hydrolases"/>
    <property type="match status" value="1"/>
</dbReference>
<dbReference type="SUPFAM" id="SSF52540">
    <property type="entry name" value="P-loop containing nucleoside triphosphate hydrolases"/>
    <property type="match status" value="1"/>
</dbReference>
<dbReference type="GO" id="GO:0005524">
    <property type="term" value="F:ATP binding"/>
    <property type="evidence" value="ECO:0007669"/>
    <property type="project" value="InterPro"/>
</dbReference>